<name>A0ACB8XGX2_ARCLA</name>
<keyword evidence="2" id="KW-1185">Reference proteome</keyword>
<gene>
    <name evidence="1" type="ORF">L6452_44439</name>
</gene>
<dbReference type="Proteomes" id="UP001055879">
    <property type="component" value="Linkage Group LG18"/>
</dbReference>
<reference evidence="2" key="1">
    <citation type="journal article" date="2022" name="Mol. Ecol. Resour.">
        <title>The genomes of chicory, endive, great burdock and yacon provide insights into Asteraceae palaeo-polyploidization history and plant inulin production.</title>
        <authorList>
            <person name="Fan W."/>
            <person name="Wang S."/>
            <person name="Wang H."/>
            <person name="Wang A."/>
            <person name="Jiang F."/>
            <person name="Liu H."/>
            <person name="Zhao H."/>
            <person name="Xu D."/>
            <person name="Zhang Y."/>
        </authorList>
    </citation>
    <scope>NUCLEOTIDE SEQUENCE [LARGE SCALE GENOMIC DNA]</scope>
    <source>
        <strain evidence="2">cv. Niubang</strain>
    </source>
</reference>
<evidence type="ECO:0000313" key="2">
    <source>
        <dbReference type="Proteomes" id="UP001055879"/>
    </source>
</evidence>
<accession>A0ACB8XGX2</accession>
<organism evidence="1 2">
    <name type="scientific">Arctium lappa</name>
    <name type="common">Greater burdock</name>
    <name type="synonym">Lappa major</name>
    <dbReference type="NCBI Taxonomy" id="4217"/>
    <lineage>
        <taxon>Eukaryota</taxon>
        <taxon>Viridiplantae</taxon>
        <taxon>Streptophyta</taxon>
        <taxon>Embryophyta</taxon>
        <taxon>Tracheophyta</taxon>
        <taxon>Spermatophyta</taxon>
        <taxon>Magnoliopsida</taxon>
        <taxon>eudicotyledons</taxon>
        <taxon>Gunneridae</taxon>
        <taxon>Pentapetalae</taxon>
        <taxon>asterids</taxon>
        <taxon>campanulids</taxon>
        <taxon>Asterales</taxon>
        <taxon>Asteraceae</taxon>
        <taxon>Carduoideae</taxon>
        <taxon>Cardueae</taxon>
        <taxon>Arctiinae</taxon>
        <taxon>Arctium</taxon>
    </lineage>
</organism>
<sequence length="225" mass="24952">MWQHSCMNLEKGIQSLTKEEEAIVKNILKNRTPVGHVGNAEAGTLRGSRYASSSRHNAGPSTGFTLFGVNLFDPERHPATEATLNSNKRKRDSTELGLPPTFVGMPTFPVEVPRRVSNYNMPLGLSANRTSRLFRSSQGEPSTAVTTSQHCYASKDCLQAALAVKSRLPNRDSVGEFRSAGLHIHGGSKWKSRYLLKWSARTVPNSKNLIETRMREEWRAVGIMS</sequence>
<comment type="caution">
    <text evidence="1">The sequence shown here is derived from an EMBL/GenBank/DDBJ whole genome shotgun (WGS) entry which is preliminary data.</text>
</comment>
<protein>
    <submittedName>
        <fullName evidence="1">Uncharacterized protein</fullName>
    </submittedName>
</protein>
<reference evidence="1 2" key="2">
    <citation type="journal article" date="2022" name="Mol. Ecol. Resour.">
        <title>The genomes of chicory, endive, great burdock and yacon provide insights into Asteraceae paleo-polyploidization history and plant inulin production.</title>
        <authorList>
            <person name="Fan W."/>
            <person name="Wang S."/>
            <person name="Wang H."/>
            <person name="Wang A."/>
            <person name="Jiang F."/>
            <person name="Liu H."/>
            <person name="Zhao H."/>
            <person name="Xu D."/>
            <person name="Zhang Y."/>
        </authorList>
    </citation>
    <scope>NUCLEOTIDE SEQUENCE [LARGE SCALE GENOMIC DNA]</scope>
    <source>
        <strain evidence="2">cv. Niubang</strain>
    </source>
</reference>
<proteinExistence type="predicted"/>
<dbReference type="EMBL" id="CM042064">
    <property type="protein sequence ID" value="KAI3665805.1"/>
    <property type="molecule type" value="Genomic_DNA"/>
</dbReference>
<evidence type="ECO:0000313" key="1">
    <source>
        <dbReference type="EMBL" id="KAI3665805.1"/>
    </source>
</evidence>